<sequence length="104" mass="12400">MIFIQDSLPSTVTVVPLNDDPMLQIKSIQYLDETEDRVILKCAEYVEELKRGFTCNLIYEFNIGDRNRENKEKRFEEIKDLVLVYINRTWDVGGIPTWEYVFFK</sequence>
<protein>
    <submittedName>
        <fullName evidence="1">Uncharacterized protein</fullName>
    </submittedName>
</protein>
<comment type="caution">
    <text evidence="1">The sequence shown here is derived from an EMBL/GenBank/DDBJ whole genome shotgun (WGS) entry which is preliminary data.</text>
</comment>
<accession>A0ABS1TII4</accession>
<evidence type="ECO:0000313" key="2">
    <source>
        <dbReference type="Proteomes" id="UP000623967"/>
    </source>
</evidence>
<evidence type="ECO:0000313" key="1">
    <source>
        <dbReference type="EMBL" id="MBL4951077.1"/>
    </source>
</evidence>
<dbReference type="Proteomes" id="UP000623967">
    <property type="component" value="Unassembled WGS sequence"/>
</dbReference>
<gene>
    <name evidence="1" type="ORF">JK635_02330</name>
</gene>
<dbReference type="RefSeq" id="WP_202652046.1">
    <property type="nucleotide sequence ID" value="NZ_JAESWB010000025.1"/>
</dbReference>
<keyword evidence="2" id="KW-1185">Reference proteome</keyword>
<name>A0ABS1TII4_9BACI</name>
<dbReference type="EMBL" id="JAESWB010000025">
    <property type="protein sequence ID" value="MBL4951077.1"/>
    <property type="molecule type" value="Genomic_DNA"/>
</dbReference>
<organism evidence="1 2">
    <name type="scientific">Neobacillus paridis</name>
    <dbReference type="NCBI Taxonomy" id="2803862"/>
    <lineage>
        <taxon>Bacteria</taxon>
        <taxon>Bacillati</taxon>
        <taxon>Bacillota</taxon>
        <taxon>Bacilli</taxon>
        <taxon>Bacillales</taxon>
        <taxon>Bacillaceae</taxon>
        <taxon>Neobacillus</taxon>
    </lineage>
</organism>
<proteinExistence type="predicted"/>
<reference evidence="1 2" key="1">
    <citation type="submission" date="2021-01" db="EMBL/GenBank/DDBJ databases">
        <title>Genome public.</title>
        <authorList>
            <person name="Liu C."/>
            <person name="Sun Q."/>
        </authorList>
    </citation>
    <scope>NUCLEOTIDE SEQUENCE [LARGE SCALE GENOMIC DNA]</scope>
    <source>
        <strain evidence="1 2">YIM B02564</strain>
    </source>
</reference>